<protein>
    <submittedName>
        <fullName evidence="2">Chemotaxis protein CheW</fullName>
    </submittedName>
</protein>
<name>A0ABW8JSZ6_9GAMM</name>
<evidence type="ECO:0000313" key="2">
    <source>
        <dbReference type="EMBL" id="MFK2903341.1"/>
    </source>
</evidence>
<dbReference type="SMART" id="SM00260">
    <property type="entry name" value="CheW"/>
    <property type="match status" value="1"/>
</dbReference>
<dbReference type="Proteomes" id="UP001620460">
    <property type="component" value="Unassembled WGS sequence"/>
</dbReference>
<dbReference type="InterPro" id="IPR036061">
    <property type="entry name" value="CheW-like_dom_sf"/>
</dbReference>
<comment type="caution">
    <text evidence="2">The sequence shown here is derived from an EMBL/GenBank/DDBJ whole genome shotgun (WGS) entry which is preliminary data.</text>
</comment>
<organism evidence="2 3">
    <name type="scientific">Dyella ginsengisoli</name>
    <dbReference type="NCBI Taxonomy" id="363848"/>
    <lineage>
        <taxon>Bacteria</taxon>
        <taxon>Pseudomonadati</taxon>
        <taxon>Pseudomonadota</taxon>
        <taxon>Gammaproteobacteria</taxon>
        <taxon>Lysobacterales</taxon>
        <taxon>Rhodanobacteraceae</taxon>
        <taxon>Dyella</taxon>
    </lineage>
</organism>
<accession>A0ABW8JSZ6</accession>
<dbReference type="SUPFAM" id="SSF50341">
    <property type="entry name" value="CheW-like"/>
    <property type="match status" value="1"/>
</dbReference>
<reference evidence="2 3" key="1">
    <citation type="submission" date="2020-10" db="EMBL/GenBank/DDBJ databases">
        <title>Phylogeny of dyella-like bacteria.</title>
        <authorList>
            <person name="Fu J."/>
        </authorList>
    </citation>
    <scope>NUCLEOTIDE SEQUENCE [LARGE SCALE GENOMIC DNA]</scope>
    <source>
        <strain evidence="2 3">Gsoil3046</strain>
    </source>
</reference>
<dbReference type="PROSITE" id="PS50851">
    <property type="entry name" value="CHEW"/>
    <property type="match status" value="1"/>
</dbReference>
<evidence type="ECO:0000259" key="1">
    <source>
        <dbReference type="PROSITE" id="PS50851"/>
    </source>
</evidence>
<gene>
    <name evidence="2" type="ORF">ISP17_05155</name>
</gene>
<dbReference type="Gene3D" id="2.30.30.40">
    <property type="entry name" value="SH3 Domains"/>
    <property type="match status" value="1"/>
</dbReference>
<proteinExistence type="predicted"/>
<dbReference type="Gene3D" id="2.40.50.180">
    <property type="entry name" value="CheA-289, Domain 4"/>
    <property type="match status" value="1"/>
</dbReference>
<dbReference type="InterPro" id="IPR002545">
    <property type="entry name" value="CheW-lke_dom"/>
</dbReference>
<dbReference type="EMBL" id="JADIKM010000001">
    <property type="protein sequence ID" value="MFK2903341.1"/>
    <property type="molecule type" value="Genomic_DNA"/>
</dbReference>
<dbReference type="InterPro" id="IPR039315">
    <property type="entry name" value="CheW"/>
</dbReference>
<dbReference type="RefSeq" id="WP_404630696.1">
    <property type="nucleotide sequence ID" value="NZ_JADIKM010000001.1"/>
</dbReference>
<dbReference type="PANTHER" id="PTHR22617:SF23">
    <property type="entry name" value="CHEMOTAXIS PROTEIN CHEW"/>
    <property type="match status" value="1"/>
</dbReference>
<dbReference type="Pfam" id="PF01584">
    <property type="entry name" value="CheW"/>
    <property type="match status" value="1"/>
</dbReference>
<feature type="domain" description="CheW-like" evidence="1">
    <location>
        <begin position="9"/>
        <end position="151"/>
    </location>
</feature>
<evidence type="ECO:0000313" key="3">
    <source>
        <dbReference type="Proteomes" id="UP001620460"/>
    </source>
</evidence>
<dbReference type="PANTHER" id="PTHR22617">
    <property type="entry name" value="CHEMOTAXIS SENSOR HISTIDINE KINASE-RELATED"/>
    <property type="match status" value="1"/>
</dbReference>
<sequence>MTDTSASLRTHYLTVLLGDDLYAITLGAVKDIRGSGTVQPLRGVPDYVAGRLAHALGPMPLVDLRRRIGLSAQAGVGPAVTVVLERSGQRLAVLADAVAEVVDLGIADEPAASSEEPDARADLAWLKGAAAAGERMVLMLDPDQLIVPADRAAVQAAMAAAETARAA</sequence>
<keyword evidence="3" id="KW-1185">Reference proteome</keyword>